<protein>
    <submittedName>
        <fullName evidence="2">Uncharacterized protein</fullName>
    </submittedName>
</protein>
<evidence type="ECO:0000313" key="1">
    <source>
        <dbReference type="Proteomes" id="UP000887569"/>
    </source>
</evidence>
<sequence length="107" mass="12037">ISNSVECASTLFFSMLHCPLKLANWSLCLDVIYVHLREPTFSGFDAETLGQLSGHISLHINERRRYKFLSARTETLCKCKIAAAHKTLTANDVFLDHSYSGIMTESL</sequence>
<keyword evidence="1" id="KW-1185">Reference proteome</keyword>
<accession>A0A915BQU8</accession>
<proteinExistence type="predicted"/>
<reference evidence="2" key="1">
    <citation type="submission" date="2022-11" db="UniProtKB">
        <authorList>
            <consortium name="WormBaseParasite"/>
        </authorList>
    </citation>
    <scope>IDENTIFICATION</scope>
</reference>
<organism evidence="1 2">
    <name type="scientific">Parascaris univalens</name>
    <name type="common">Nematode worm</name>
    <dbReference type="NCBI Taxonomy" id="6257"/>
    <lineage>
        <taxon>Eukaryota</taxon>
        <taxon>Metazoa</taxon>
        <taxon>Ecdysozoa</taxon>
        <taxon>Nematoda</taxon>
        <taxon>Chromadorea</taxon>
        <taxon>Rhabditida</taxon>
        <taxon>Spirurina</taxon>
        <taxon>Ascaridomorpha</taxon>
        <taxon>Ascaridoidea</taxon>
        <taxon>Ascarididae</taxon>
        <taxon>Parascaris</taxon>
    </lineage>
</organism>
<dbReference type="Proteomes" id="UP000887569">
    <property type="component" value="Unplaced"/>
</dbReference>
<dbReference type="WBParaSite" id="PgR053_g028_t01">
    <property type="protein sequence ID" value="PgR053_g028_t01"/>
    <property type="gene ID" value="PgR053_g028"/>
</dbReference>
<name>A0A915BQU8_PARUN</name>
<evidence type="ECO:0000313" key="2">
    <source>
        <dbReference type="WBParaSite" id="PgR053_g028_t01"/>
    </source>
</evidence>
<dbReference type="AlphaFoldDB" id="A0A915BQU8"/>